<dbReference type="InterPro" id="IPR050297">
    <property type="entry name" value="LipidA_mod_glycosyltrf_83"/>
</dbReference>
<feature type="transmembrane region" description="Helical" evidence="8">
    <location>
        <begin position="140"/>
        <end position="158"/>
    </location>
</feature>
<protein>
    <submittedName>
        <fullName evidence="10">4-amino-4-deoxy-L-arabinose transferase</fullName>
    </submittedName>
</protein>
<feature type="transmembrane region" description="Helical" evidence="8">
    <location>
        <begin position="412"/>
        <end position="433"/>
    </location>
</feature>
<keyword evidence="3" id="KW-0328">Glycosyltransferase</keyword>
<dbReference type="EMBL" id="FNOV01000016">
    <property type="protein sequence ID" value="SDY85979.1"/>
    <property type="molecule type" value="Genomic_DNA"/>
</dbReference>
<comment type="subcellular location">
    <subcellularLocation>
        <location evidence="1">Cell membrane</location>
        <topology evidence="1">Multi-pass membrane protein</topology>
    </subcellularLocation>
</comment>
<evidence type="ECO:0000256" key="8">
    <source>
        <dbReference type="SAM" id="Phobius"/>
    </source>
</evidence>
<feature type="transmembrane region" description="Helical" evidence="8">
    <location>
        <begin position="286"/>
        <end position="311"/>
    </location>
</feature>
<name>A0A1H3NCP9_9BACT</name>
<gene>
    <name evidence="10" type="ORF">SAMN04488069_11618</name>
</gene>
<sequence length="579" mass="63395">MSYQAAPRRDNSTLMARLFTSRWGRVLLLGLICGVSFFLHNGASEVSLMESRNFVAAREMVAGGSWLIPTMNHELRLAKPPLPTWAVAGLQRLIGPTQNLALLRVPAGLAATLLVFFFWGLARALTRGQPAEATAPGRTAWLAALVLATSLLVVTTGREGQWDIFATSLAIGGLWLLVEGWQRPVRQAYLWLAGAGVLLGMAMLSKGPVPIYALVLPFLLAYFIGRPTHRQALRARTAGTVLAAGLAVVIGGSWPLYIWLKVAPAARAVARVEIASWGERHVQPVWYYWPFFAFTGLWALVALAALVWPYARPRLRGYLPYGVALGWLLAGLLLLSIVPEKKERYMLPLMPPLALLVAGLLRYWQSQELGGGLPARTGWLPDSWLPRTWGALLVLLLLALPVAMVLTGFTGFGLGSVRFGLVVALVVALGVGLVRQGILRRQVNFLIGSTLVVVVSIIALVMPAYPRWEGRRDVPGQRQLRQLPGLRGVGEWYSLDTLHVKQVWAAGQAVPIWHPTVDQLAGLAHPVVTVSGQPAEESLPAGWADVVRITRQDSFYLDRGRNSAVWFVSRLEPIIQIKK</sequence>
<evidence type="ECO:0000256" key="6">
    <source>
        <dbReference type="ARBA" id="ARBA00022989"/>
    </source>
</evidence>
<feature type="transmembrane region" description="Helical" evidence="8">
    <location>
        <begin position="188"/>
        <end position="205"/>
    </location>
</feature>
<evidence type="ECO:0000256" key="3">
    <source>
        <dbReference type="ARBA" id="ARBA00022676"/>
    </source>
</evidence>
<dbReference type="GO" id="GO:0009103">
    <property type="term" value="P:lipopolysaccharide biosynthetic process"/>
    <property type="evidence" value="ECO:0007669"/>
    <property type="project" value="UniProtKB-ARBA"/>
</dbReference>
<dbReference type="Pfam" id="PF13231">
    <property type="entry name" value="PMT_2"/>
    <property type="match status" value="1"/>
</dbReference>
<dbReference type="PANTHER" id="PTHR33908">
    <property type="entry name" value="MANNOSYLTRANSFERASE YKCB-RELATED"/>
    <property type="match status" value="1"/>
</dbReference>
<dbReference type="AlphaFoldDB" id="A0A1H3NCP9"/>
<dbReference type="PANTHER" id="PTHR33908:SF3">
    <property type="entry name" value="UNDECAPRENYL PHOSPHATE-ALPHA-4-AMINO-4-DEOXY-L-ARABINOSE ARABINOSYL TRANSFERASE"/>
    <property type="match status" value="1"/>
</dbReference>
<keyword evidence="5 8" id="KW-0812">Transmembrane</keyword>
<evidence type="ECO:0000256" key="1">
    <source>
        <dbReference type="ARBA" id="ARBA00004651"/>
    </source>
</evidence>
<feature type="transmembrane region" description="Helical" evidence="8">
    <location>
        <begin position="164"/>
        <end position="181"/>
    </location>
</feature>
<dbReference type="GO" id="GO:0016763">
    <property type="term" value="F:pentosyltransferase activity"/>
    <property type="evidence" value="ECO:0007669"/>
    <property type="project" value="TreeGrafter"/>
</dbReference>
<feature type="transmembrane region" description="Helical" evidence="8">
    <location>
        <begin position="445"/>
        <end position="465"/>
    </location>
</feature>
<evidence type="ECO:0000313" key="10">
    <source>
        <dbReference type="EMBL" id="SDY85979.1"/>
    </source>
</evidence>
<reference evidence="11" key="1">
    <citation type="submission" date="2016-10" db="EMBL/GenBank/DDBJ databases">
        <authorList>
            <person name="Varghese N."/>
            <person name="Submissions S."/>
        </authorList>
    </citation>
    <scope>NUCLEOTIDE SEQUENCE [LARGE SCALE GENOMIC DNA]</scope>
    <source>
        <strain evidence="11">CGMCC 1.8975</strain>
    </source>
</reference>
<keyword evidence="11" id="KW-1185">Reference proteome</keyword>
<feature type="transmembrane region" description="Helical" evidence="8">
    <location>
        <begin position="384"/>
        <end position="406"/>
    </location>
</feature>
<dbReference type="GO" id="GO:0010041">
    <property type="term" value="P:response to iron(III) ion"/>
    <property type="evidence" value="ECO:0007669"/>
    <property type="project" value="TreeGrafter"/>
</dbReference>
<evidence type="ECO:0000259" key="9">
    <source>
        <dbReference type="Pfam" id="PF13231"/>
    </source>
</evidence>
<evidence type="ECO:0000256" key="5">
    <source>
        <dbReference type="ARBA" id="ARBA00022692"/>
    </source>
</evidence>
<dbReference type="Proteomes" id="UP000199249">
    <property type="component" value="Unassembled WGS sequence"/>
</dbReference>
<keyword evidence="7 8" id="KW-0472">Membrane</keyword>
<dbReference type="OrthoDB" id="9792789at2"/>
<accession>A0A1H3NCP9</accession>
<evidence type="ECO:0000256" key="2">
    <source>
        <dbReference type="ARBA" id="ARBA00022475"/>
    </source>
</evidence>
<keyword evidence="2" id="KW-1003">Cell membrane</keyword>
<dbReference type="STRING" id="651662.SAMN04488069_11618"/>
<organism evidence="10 11">
    <name type="scientific">Hymenobacter psychrophilus</name>
    <dbReference type="NCBI Taxonomy" id="651662"/>
    <lineage>
        <taxon>Bacteria</taxon>
        <taxon>Pseudomonadati</taxon>
        <taxon>Bacteroidota</taxon>
        <taxon>Cytophagia</taxon>
        <taxon>Cytophagales</taxon>
        <taxon>Hymenobacteraceae</taxon>
        <taxon>Hymenobacter</taxon>
    </lineage>
</organism>
<feature type="transmembrane region" description="Helical" evidence="8">
    <location>
        <begin position="240"/>
        <end position="260"/>
    </location>
</feature>
<keyword evidence="4 10" id="KW-0808">Transferase</keyword>
<dbReference type="GO" id="GO:0005886">
    <property type="term" value="C:plasma membrane"/>
    <property type="evidence" value="ECO:0007669"/>
    <property type="project" value="UniProtKB-SubCell"/>
</dbReference>
<evidence type="ECO:0000256" key="7">
    <source>
        <dbReference type="ARBA" id="ARBA00023136"/>
    </source>
</evidence>
<keyword evidence="6 8" id="KW-1133">Transmembrane helix</keyword>
<feature type="transmembrane region" description="Helical" evidence="8">
    <location>
        <begin position="101"/>
        <end position="119"/>
    </location>
</feature>
<evidence type="ECO:0000256" key="4">
    <source>
        <dbReference type="ARBA" id="ARBA00022679"/>
    </source>
</evidence>
<evidence type="ECO:0000313" key="11">
    <source>
        <dbReference type="Proteomes" id="UP000199249"/>
    </source>
</evidence>
<feature type="domain" description="Glycosyltransferase RgtA/B/C/D-like" evidence="9">
    <location>
        <begin position="79"/>
        <end position="250"/>
    </location>
</feature>
<feature type="transmembrane region" description="Helical" evidence="8">
    <location>
        <begin position="23"/>
        <end position="43"/>
    </location>
</feature>
<proteinExistence type="predicted"/>
<feature type="transmembrane region" description="Helical" evidence="8">
    <location>
        <begin position="211"/>
        <end position="228"/>
    </location>
</feature>
<feature type="transmembrane region" description="Helical" evidence="8">
    <location>
        <begin position="345"/>
        <end position="364"/>
    </location>
</feature>
<dbReference type="InterPro" id="IPR038731">
    <property type="entry name" value="RgtA/B/C-like"/>
</dbReference>
<feature type="transmembrane region" description="Helical" evidence="8">
    <location>
        <begin position="318"/>
        <end position="339"/>
    </location>
</feature>